<dbReference type="Proteomes" id="UP000602510">
    <property type="component" value="Unassembled WGS sequence"/>
</dbReference>
<evidence type="ECO:0000313" key="3">
    <source>
        <dbReference type="Proteomes" id="UP000602510"/>
    </source>
</evidence>
<evidence type="ECO:0000313" key="2">
    <source>
        <dbReference type="EMBL" id="KAF4035489.1"/>
    </source>
</evidence>
<name>A0A833T1T6_PHYIN</name>
<protein>
    <submittedName>
        <fullName evidence="2">Uncharacterized protein</fullName>
    </submittedName>
</protein>
<dbReference type="EMBL" id="WSZM01000310">
    <property type="protein sequence ID" value="KAF4035489.1"/>
    <property type="molecule type" value="Genomic_DNA"/>
</dbReference>
<feature type="compositionally biased region" description="Low complexity" evidence="1">
    <location>
        <begin position="1"/>
        <end position="14"/>
    </location>
</feature>
<organism evidence="2 3">
    <name type="scientific">Phytophthora infestans</name>
    <name type="common">Potato late blight agent</name>
    <name type="synonym">Botrytis infestans</name>
    <dbReference type="NCBI Taxonomy" id="4787"/>
    <lineage>
        <taxon>Eukaryota</taxon>
        <taxon>Sar</taxon>
        <taxon>Stramenopiles</taxon>
        <taxon>Oomycota</taxon>
        <taxon>Peronosporomycetes</taxon>
        <taxon>Peronosporales</taxon>
        <taxon>Peronosporaceae</taxon>
        <taxon>Phytophthora</taxon>
    </lineage>
</organism>
<dbReference type="AlphaFoldDB" id="A0A833T1T6"/>
<keyword evidence="3" id="KW-1185">Reference proteome</keyword>
<proteinExistence type="predicted"/>
<feature type="region of interest" description="Disordered" evidence="1">
    <location>
        <begin position="1"/>
        <end position="51"/>
    </location>
</feature>
<accession>A0A833T1T6</accession>
<sequence length="316" mass="34349">MRPACSSETSSRRCSTIRRTRQEKDDGSRQAPAESSSQEDNAGMESCALGEVFTQLNEEEAQSPPSDSNDSDYVDDHAMEVPAIAGTESSVACRRAHEFFDEDEIIEAASSEVLISGVEPDEHQTSDRILSGDLKLPSSDFAGDGILEYEPSLVIMGGFRCSLCRISSQNVSAVFISYEHVCVESLKKAAEKKLVAKKKGAFGSGVDGGADGSVVSTTRLELIARRSSVRTVRRTKSEGKESEITLLSAIAKINARVTSCRGSGWHIALKEKGYHNHATTAHQWFDYAENRTIKNAPLEKELYKMHKAGANAKGIP</sequence>
<comment type="caution">
    <text evidence="2">The sequence shown here is derived from an EMBL/GenBank/DDBJ whole genome shotgun (WGS) entry which is preliminary data.</text>
</comment>
<reference evidence="2" key="1">
    <citation type="submission" date="2020-04" db="EMBL/GenBank/DDBJ databases">
        <title>Hybrid Assembly of Korean Phytophthora infestans isolates.</title>
        <authorList>
            <person name="Prokchorchik M."/>
            <person name="Lee Y."/>
            <person name="Seo J."/>
            <person name="Cho J.-H."/>
            <person name="Park Y.-E."/>
            <person name="Jang D.-C."/>
            <person name="Im J.-S."/>
            <person name="Choi J.-G."/>
            <person name="Park H.-J."/>
            <person name="Lee G.-B."/>
            <person name="Lee Y.-G."/>
            <person name="Hong S.-Y."/>
            <person name="Cho K."/>
            <person name="Sohn K.H."/>
        </authorList>
    </citation>
    <scope>NUCLEOTIDE SEQUENCE</scope>
    <source>
        <strain evidence="2">KR_1_A1</strain>
    </source>
</reference>
<evidence type="ECO:0000256" key="1">
    <source>
        <dbReference type="SAM" id="MobiDB-lite"/>
    </source>
</evidence>
<gene>
    <name evidence="2" type="ORF">GN244_ATG12483</name>
</gene>